<dbReference type="Gramene" id="KQL06383">
    <property type="protein sequence ID" value="KQL06383"/>
    <property type="gene ID" value="SETIT_004009mg"/>
</dbReference>
<feature type="domain" description="DUF1618" evidence="1">
    <location>
        <begin position="196"/>
        <end position="337"/>
    </location>
</feature>
<dbReference type="AlphaFoldDB" id="K3XQ29"/>
<name>K3XQ29_SETIT</name>
<dbReference type="PANTHER" id="PTHR33074:SF83">
    <property type="entry name" value="EXPRESSED PROTEIN"/>
    <property type="match status" value="1"/>
</dbReference>
<dbReference type="PANTHER" id="PTHR33074">
    <property type="entry name" value="EXPRESSED PROTEIN-RELATED"/>
    <property type="match status" value="1"/>
</dbReference>
<dbReference type="HOGENOM" id="CLU_008956_5_3_1"/>
<evidence type="ECO:0000313" key="3">
    <source>
        <dbReference type="Proteomes" id="UP000004995"/>
    </source>
</evidence>
<dbReference type="EnsemblPlants" id="KQL06383">
    <property type="protein sequence ID" value="KQL06383"/>
    <property type="gene ID" value="SETIT_004009mg"/>
</dbReference>
<organism evidence="2 3">
    <name type="scientific">Setaria italica</name>
    <name type="common">Foxtail millet</name>
    <name type="synonym">Panicum italicum</name>
    <dbReference type="NCBI Taxonomy" id="4555"/>
    <lineage>
        <taxon>Eukaryota</taxon>
        <taxon>Viridiplantae</taxon>
        <taxon>Streptophyta</taxon>
        <taxon>Embryophyta</taxon>
        <taxon>Tracheophyta</taxon>
        <taxon>Spermatophyta</taxon>
        <taxon>Magnoliopsida</taxon>
        <taxon>Liliopsida</taxon>
        <taxon>Poales</taxon>
        <taxon>Poaceae</taxon>
        <taxon>PACMAD clade</taxon>
        <taxon>Panicoideae</taxon>
        <taxon>Panicodae</taxon>
        <taxon>Paniceae</taxon>
        <taxon>Cenchrinae</taxon>
        <taxon>Setaria</taxon>
    </lineage>
</organism>
<reference evidence="2" key="2">
    <citation type="submission" date="2018-08" db="UniProtKB">
        <authorList>
            <consortium name="EnsemblPlants"/>
        </authorList>
    </citation>
    <scope>IDENTIFICATION</scope>
    <source>
        <strain evidence="2">Yugu1</strain>
    </source>
</reference>
<protein>
    <recommendedName>
        <fullName evidence="1">DUF1618 domain-containing protein</fullName>
    </recommendedName>
</protein>
<dbReference type="InParanoid" id="K3XQ29"/>
<evidence type="ECO:0000313" key="2">
    <source>
        <dbReference type="EnsemblPlants" id="KQL06383"/>
    </source>
</evidence>
<dbReference type="Pfam" id="PF07762">
    <property type="entry name" value="DUF1618"/>
    <property type="match status" value="1"/>
</dbReference>
<evidence type="ECO:0000259" key="1">
    <source>
        <dbReference type="Pfam" id="PF07762"/>
    </source>
</evidence>
<dbReference type="OMA" id="DVVYMRS"/>
<dbReference type="EMBL" id="AGNK02003245">
    <property type="status" value="NOT_ANNOTATED_CDS"/>
    <property type="molecule type" value="Genomic_DNA"/>
</dbReference>
<accession>K3XQ29</accession>
<sequence length="381" mass="42758">MASRSTGSFNSPGDAANGCRRPASILLSENANETTATAKWKGGHTMAVSFWVADPPDMPFFFVVCSKPADSVSKSSDFRISPHAVRAEGCFVLLRTRFFSRYCKDELFMYTAGDTEEFGIVPRGLHYLVAALCDSRDSSSDYQLHVYSSEMEQLHSELEPCQIRPKTWSSRVLPNTRVKTIKPEKVITLGEGVLGWVDFSHGLLVCNLFQEQLPSPSSPRLFWDLTCVDGKLKFIEMEHGTEVPEKPSDPCDDDVLYDSELIRLLDSEDMDDKPDRTVSSNYWCKECVVDVADIVVNESAYYLLLPGLRGETVGKLKFRDLYSVFPILSIDNGDILYLKSSVEPSDQNGWVVTVDLGNKKVKALRAYPFENHDPTKQAFRT</sequence>
<dbReference type="InterPro" id="IPR011676">
    <property type="entry name" value="DUF1618"/>
</dbReference>
<keyword evidence="3" id="KW-1185">Reference proteome</keyword>
<proteinExistence type="predicted"/>
<dbReference type="Proteomes" id="UP000004995">
    <property type="component" value="Unassembled WGS sequence"/>
</dbReference>
<dbReference type="eggNOG" id="ENOG502R3D6">
    <property type="taxonomic scope" value="Eukaryota"/>
</dbReference>
<reference evidence="3" key="1">
    <citation type="journal article" date="2012" name="Nat. Biotechnol.">
        <title>Reference genome sequence of the model plant Setaria.</title>
        <authorList>
            <person name="Bennetzen J.L."/>
            <person name="Schmutz J."/>
            <person name="Wang H."/>
            <person name="Percifield R."/>
            <person name="Hawkins J."/>
            <person name="Pontaroli A.C."/>
            <person name="Estep M."/>
            <person name="Feng L."/>
            <person name="Vaughn J.N."/>
            <person name="Grimwood J."/>
            <person name="Jenkins J."/>
            <person name="Barry K."/>
            <person name="Lindquist E."/>
            <person name="Hellsten U."/>
            <person name="Deshpande S."/>
            <person name="Wang X."/>
            <person name="Wu X."/>
            <person name="Mitros T."/>
            <person name="Triplett J."/>
            <person name="Yang X."/>
            <person name="Ye C.Y."/>
            <person name="Mauro-Herrera M."/>
            <person name="Wang L."/>
            <person name="Li P."/>
            <person name="Sharma M."/>
            <person name="Sharma R."/>
            <person name="Ronald P.C."/>
            <person name="Panaud O."/>
            <person name="Kellogg E.A."/>
            <person name="Brutnell T.P."/>
            <person name="Doust A.N."/>
            <person name="Tuskan G.A."/>
            <person name="Rokhsar D."/>
            <person name="Devos K.M."/>
        </authorList>
    </citation>
    <scope>NUCLEOTIDE SEQUENCE [LARGE SCALE GENOMIC DNA]</scope>
    <source>
        <strain evidence="3">cv. Yugu1</strain>
    </source>
</reference>